<evidence type="ECO:0000259" key="9">
    <source>
        <dbReference type="SMART" id="SM00644"/>
    </source>
</evidence>
<evidence type="ECO:0000256" key="3">
    <source>
        <dbReference type="ARBA" id="ARBA00022729"/>
    </source>
</evidence>
<feature type="domain" description="Peptidoglycan recognition protein family" evidence="10">
    <location>
        <begin position="21"/>
        <end position="166"/>
    </location>
</feature>
<evidence type="ECO:0000256" key="6">
    <source>
        <dbReference type="PIRNR" id="PIRNR037945"/>
    </source>
</evidence>
<evidence type="ECO:0000256" key="2">
    <source>
        <dbReference type="ARBA" id="ARBA00022588"/>
    </source>
</evidence>
<dbReference type="SMART" id="SM00701">
    <property type="entry name" value="PGRP"/>
    <property type="match status" value="1"/>
</dbReference>
<evidence type="ECO:0000256" key="5">
    <source>
        <dbReference type="ARBA" id="ARBA00023157"/>
    </source>
</evidence>
<dbReference type="GO" id="GO:0045087">
    <property type="term" value="P:innate immune response"/>
    <property type="evidence" value="ECO:0007669"/>
    <property type="project" value="UniProtKB-KW"/>
</dbReference>
<dbReference type="CDD" id="cd06583">
    <property type="entry name" value="PGRP"/>
    <property type="match status" value="1"/>
</dbReference>
<dbReference type="InterPro" id="IPR017331">
    <property type="entry name" value="Peptidoglycan_recognition"/>
</dbReference>
<organism evidence="11">
    <name type="scientific">Xenopsylla cheopis</name>
    <name type="common">Oriental rat flea</name>
    <name type="synonym">Pulex cheopis</name>
    <dbReference type="NCBI Taxonomy" id="163159"/>
    <lineage>
        <taxon>Eukaryota</taxon>
        <taxon>Metazoa</taxon>
        <taxon>Ecdysozoa</taxon>
        <taxon>Arthropoda</taxon>
        <taxon>Hexapoda</taxon>
        <taxon>Insecta</taxon>
        <taxon>Pterygota</taxon>
        <taxon>Neoptera</taxon>
        <taxon>Endopterygota</taxon>
        <taxon>Siphonaptera</taxon>
        <taxon>Pulicidae</taxon>
        <taxon>Xenopsyllinae</taxon>
        <taxon>Xenopsylla</taxon>
    </lineage>
</organism>
<dbReference type="AlphaFoldDB" id="A0A6M2E0X6"/>
<accession>A0A6M2E0X6</accession>
<feature type="signal peptide" evidence="8">
    <location>
        <begin position="1"/>
        <end position="17"/>
    </location>
</feature>
<dbReference type="InterPro" id="IPR015510">
    <property type="entry name" value="PGRP"/>
</dbReference>
<feature type="chain" id="PRO_5026772086" description="Peptidoglycan-recognition protein" evidence="8">
    <location>
        <begin position="18"/>
        <end position="186"/>
    </location>
</feature>
<dbReference type="Gene3D" id="3.40.80.10">
    <property type="entry name" value="Peptidoglycan recognition protein-like"/>
    <property type="match status" value="1"/>
</dbReference>
<feature type="disulfide bond" evidence="7">
    <location>
        <begin position="58"/>
        <end position="66"/>
    </location>
</feature>
<dbReference type="InterPro" id="IPR002502">
    <property type="entry name" value="Amidase_domain"/>
</dbReference>
<dbReference type="GO" id="GO:0042834">
    <property type="term" value="F:peptidoglycan binding"/>
    <property type="evidence" value="ECO:0007669"/>
    <property type="project" value="InterPro"/>
</dbReference>
<comment type="similarity">
    <text evidence="1 6">Belongs to the N-acetylmuramoyl-L-alanine amidase 2 family.</text>
</comment>
<evidence type="ECO:0000256" key="7">
    <source>
        <dbReference type="PIRSR" id="PIRSR037945-1"/>
    </source>
</evidence>
<evidence type="ECO:0000259" key="10">
    <source>
        <dbReference type="SMART" id="SM00701"/>
    </source>
</evidence>
<keyword evidence="5 7" id="KW-1015">Disulfide bond</keyword>
<dbReference type="SMART" id="SM00644">
    <property type="entry name" value="Ami_2"/>
    <property type="match status" value="1"/>
</dbReference>
<dbReference type="Pfam" id="PF01510">
    <property type="entry name" value="Amidase_2"/>
    <property type="match status" value="1"/>
</dbReference>
<dbReference type="PIRSF" id="PIRSF037945">
    <property type="entry name" value="PGRPs"/>
    <property type="match status" value="1"/>
</dbReference>
<feature type="disulfide bond" evidence="7">
    <location>
        <begin position="21"/>
        <end position="146"/>
    </location>
</feature>
<keyword evidence="2 6" id="KW-0399">Innate immunity</keyword>
<reference evidence="11" key="1">
    <citation type="submission" date="2020-03" db="EMBL/GenBank/DDBJ databases">
        <title>Transcriptomic Profiling of the Digestive Tract of the Rat Flea, Xenopsylla cheopis, Following Blood Feeding and Infection with Yersinia pestis.</title>
        <authorList>
            <person name="Bland D.M."/>
            <person name="Martens C.A."/>
            <person name="Virtaneva K."/>
            <person name="Kanakabandi K."/>
            <person name="Long D."/>
            <person name="Rosenke R."/>
            <person name="Saturday G.A."/>
            <person name="Hoyt F.H."/>
            <person name="Bruno D.P."/>
            <person name="Ribeiro J.M.C."/>
            <person name="Hinnebusch J."/>
        </authorList>
    </citation>
    <scope>NUCLEOTIDE SEQUENCE</scope>
</reference>
<dbReference type="GO" id="GO:0008745">
    <property type="term" value="F:N-acetylmuramoyl-L-alanine amidase activity"/>
    <property type="evidence" value="ECO:0007669"/>
    <property type="project" value="InterPro"/>
</dbReference>
<dbReference type="GO" id="GO:0009253">
    <property type="term" value="P:peptidoglycan catabolic process"/>
    <property type="evidence" value="ECO:0007669"/>
    <property type="project" value="InterPro"/>
</dbReference>
<evidence type="ECO:0000256" key="4">
    <source>
        <dbReference type="ARBA" id="ARBA00022859"/>
    </source>
</evidence>
<dbReference type="PANTHER" id="PTHR11022:SF77">
    <property type="entry name" value="PEPTIDOGLYCAN-RECOGNITION PROTEIN LB"/>
    <property type="match status" value="1"/>
</dbReference>
<evidence type="ECO:0000256" key="1">
    <source>
        <dbReference type="ARBA" id="ARBA00007553"/>
    </source>
</evidence>
<feature type="domain" description="N-acetylmuramoyl-L-alanine amidase" evidence="9">
    <location>
        <begin position="32"/>
        <end position="172"/>
    </location>
</feature>
<dbReference type="FunFam" id="3.40.80.10:FF:000001">
    <property type="entry name" value="Peptidoglycan recognition protein 1"/>
    <property type="match status" value="1"/>
</dbReference>
<evidence type="ECO:0000256" key="8">
    <source>
        <dbReference type="SAM" id="SignalP"/>
    </source>
</evidence>
<dbReference type="InterPro" id="IPR006619">
    <property type="entry name" value="PGRP_domain_met/bac"/>
</dbReference>
<keyword evidence="4 6" id="KW-0391">Immunity</keyword>
<dbReference type="PANTHER" id="PTHR11022">
    <property type="entry name" value="PEPTIDOGLYCAN RECOGNITION PROTEIN"/>
    <property type="match status" value="1"/>
</dbReference>
<dbReference type="SUPFAM" id="SSF55846">
    <property type="entry name" value="N-acetylmuramoyl-L-alanine amidase-like"/>
    <property type="match status" value="1"/>
</dbReference>
<name>A0A6M2E0X6_XENCH</name>
<sequence length="186" mass="19737">MVAAAPLLLNLLTLANAASTCPIVTRAEWGAKPPTYVEHIPSALSHVIIHHSESPGPCGGAGQPTCASAMQSMQNYHQQNNGWCDIGYSFGVGGDGKIYEGRGWKVVGAHAPGYNFNSVGICLIGNYNSVLPSEAMLNAVKNLIACGVAEGHLRQDYVLLGHRQAIATTCPGDRLYQEISTWPHKG</sequence>
<dbReference type="EMBL" id="GIIL01007804">
    <property type="protein sequence ID" value="NOV51530.1"/>
    <property type="molecule type" value="Transcribed_RNA"/>
</dbReference>
<dbReference type="GO" id="GO:0008270">
    <property type="term" value="F:zinc ion binding"/>
    <property type="evidence" value="ECO:0007669"/>
    <property type="project" value="InterPro"/>
</dbReference>
<dbReference type="InterPro" id="IPR036505">
    <property type="entry name" value="Amidase/PGRP_sf"/>
</dbReference>
<evidence type="ECO:0000313" key="11">
    <source>
        <dbReference type="EMBL" id="NOV51530.1"/>
    </source>
</evidence>
<keyword evidence="3 8" id="KW-0732">Signal</keyword>
<proteinExistence type="inferred from homology"/>
<protein>
    <recommendedName>
        <fullName evidence="6">Peptidoglycan-recognition protein</fullName>
    </recommendedName>
</protein>